<dbReference type="EMBL" id="MU167328">
    <property type="protein sequence ID" value="KAG0143098.1"/>
    <property type="molecule type" value="Genomic_DNA"/>
</dbReference>
<evidence type="ECO:0000256" key="1">
    <source>
        <dbReference type="SAM" id="MobiDB-lite"/>
    </source>
</evidence>
<proteinExistence type="predicted"/>
<feature type="region of interest" description="Disordered" evidence="1">
    <location>
        <begin position="176"/>
        <end position="265"/>
    </location>
</feature>
<name>A0A9P6NBY2_9BASI</name>
<accession>A0A9P6NBY2</accession>
<protein>
    <submittedName>
        <fullName evidence="2">Uncharacterized protein</fullName>
    </submittedName>
</protein>
<dbReference type="Proteomes" id="UP000886653">
    <property type="component" value="Unassembled WGS sequence"/>
</dbReference>
<reference evidence="2" key="1">
    <citation type="submission" date="2013-11" db="EMBL/GenBank/DDBJ databases">
        <title>Genome sequence of the fusiform rust pathogen reveals effectors for host alternation and coevolution with pine.</title>
        <authorList>
            <consortium name="DOE Joint Genome Institute"/>
            <person name="Smith K."/>
            <person name="Pendleton A."/>
            <person name="Kubisiak T."/>
            <person name="Anderson C."/>
            <person name="Salamov A."/>
            <person name="Aerts A."/>
            <person name="Riley R."/>
            <person name="Clum A."/>
            <person name="Lindquist E."/>
            <person name="Ence D."/>
            <person name="Campbell M."/>
            <person name="Kronenberg Z."/>
            <person name="Feau N."/>
            <person name="Dhillon B."/>
            <person name="Hamelin R."/>
            <person name="Burleigh J."/>
            <person name="Smith J."/>
            <person name="Yandell M."/>
            <person name="Nelson C."/>
            <person name="Grigoriev I."/>
            <person name="Davis J."/>
        </authorList>
    </citation>
    <scope>NUCLEOTIDE SEQUENCE</scope>
    <source>
        <strain evidence="2">G11</strain>
    </source>
</reference>
<evidence type="ECO:0000313" key="2">
    <source>
        <dbReference type="EMBL" id="KAG0143098.1"/>
    </source>
</evidence>
<gene>
    <name evidence="2" type="ORF">CROQUDRAFT_109410</name>
</gene>
<feature type="compositionally biased region" description="Polar residues" evidence="1">
    <location>
        <begin position="228"/>
        <end position="242"/>
    </location>
</feature>
<dbReference type="AlphaFoldDB" id="A0A9P6NBY2"/>
<organism evidence="2 3">
    <name type="scientific">Cronartium quercuum f. sp. fusiforme G11</name>
    <dbReference type="NCBI Taxonomy" id="708437"/>
    <lineage>
        <taxon>Eukaryota</taxon>
        <taxon>Fungi</taxon>
        <taxon>Dikarya</taxon>
        <taxon>Basidiomycota</taxon>
        <taxon>Pucciniomycotina</taxon>
        <taxon>Pucciniomycetes</taxon>
        <taxon>Pucciniales</taxon>
        <taxon>Coleosporiaceae</taxon>
        <taxon>Cronartium</taxon>
    </lineage>
</organism>
<keyword evidence="3" id="KW-1185">Reference proteome</keyword>
<evidence type="ECO:0000313" key="3">
    <source>
        <dbReference type="Proteomes" id="UP000886653"/>
    </source>
</evidence>
<comment type="caution">
    <text evidence="2">The sequence shown here is derived from an EMBL/GenBank/DDBJ whole genome shotgun (WGS) entry which is preliminary data.</text>
</comment>
<sequence>MALFSSHQNPLRNPSRLAEYFSSYPIESLNHVLPQQAVPFNLHGGTLESFSGQTRKAEFYRSHESPAPFGNQDSSAAVQKMVPQREPDVSQDRLEDDLEMFTNTYQGLNENPNAMLLVEVNHAKIPKSSNNAPNKDVLFPSEFFPNYHASANSPIVPPSYIVSGGTISQVTRPNRIQSHRDTDQTHPSTSLLPKGVDKFHGPGHQQKPWANVESGVTGSSDLDPKLQGSENYLANTLNQKNPHTSRKKSSRSYGSHPRFPDKLHDQAEGNVLGNYEGLSDKHVQSDRTPQTKVPSIVDQPIRSSFLNQHESLTEILSYSPAVAFPLSYRNERVWFSERLEEIKAHLVKLTPAIKKLHKFWDESKKTITFPRMEKQTLLAIGSRLERSFMSFSLMLEITLEYLEVEISAKADEDGKVDLEIDSLYSWWEGCWKGFRFLPLGQRVVKSDFIKFSSTAAEPVEVLEYWYTAEHFDYLSPFCSAWLVTKWMEGSAHHWFEALKKKLHWAKLLRMRIKEETLTEMLVATLYEEDKLGYEKAYQNETTKRRKKMKQN</sequence>